<keyword evidence="6" id="KW-0472">Membrane</keyword>
<dbReference type="GO" id="GO:0007097">
    <property type="term" value="P:nuclear migration"/>
    <property type="evidence" value="ECO:0007669"/>
    <property type="project" value="TreeGrafter"/>
</dbReference>
<dbReference type="GO" id="GO:0034993">
    <property type="term" value="C:meiotic nuclear membrane microtubule tethering complex"/>
    <property type="evidence" value="ECO:0007669"/>
    <property type="project" value="TreeGrafter"/>
</dbReference>
<evidence type="ECO:0000256" key="1">
    <source>
        <dbReference type="ARBA" id="ARBA00004211"/>
    </source>
</evidence>
<reference evidence="12 13" key="1">
    <citation type="submission" date="2021-06" db="EMBL/GenBank/DDBJ databases">
        <authorList>
            <person name="Palmer J.M."/>
        </authorList>
    </citation>
    <scope>NUCLEOTIDE SEQUENCE [LARGE SCALE GENOMIC DNA]</scope>
    <source>
        <strain evidence="12 13">MEX-2019</strain>
        <tissue evidence="12">Muscle</tissue>
    </source>
</reference>
<feature type="compositionally biased region" description="Polar residues" evidence="10">
    <location>
        <begin position="797"/>
        <end position="808"/>
    </location>
</feature>
<dbReference type="Gene3D" id="1.10.418.10">
    <property type="entry name" value="Calponin-like domain"/>
    <property type="match status" value="2"/>
</dbReference>
<feature type="compositionally biased region" description="Polar residues" evidence="10">
    <location>
        <begin position="862"/>
        <end position="877"/>
    </location>
</feature>
<name>A0AAV9RCW2_9TELE</name>
<evidence type="ECO:0000313" key="13">
    <source>
        <dbReference type="Proteomes" id="UP001311232"/>
    </source>
</evidence>
<feature type="compositionally biased region" description="Polar residues" evidence="10">
    <location>
        <begin position="1107"/>
        <end position="1123"/>
    </location>
</feature>
<feature type="compositionally biased region" description="Basic and acidic residues" evidence="10">
    <location>
        <begin position="674"/>
        <end position="692"/>
    </location>
</feature>
<dbReference type="AlphaFoldDB" id="A0AAV9RCW2"/>
<dbReference type="Proteomes" id="UP001311232">
    <property type="component" value="Unassembled WGS sequence"/>
</dbReference>
<keyword evidence="3" id="KW-0812">Transmembrane</keyword>
<dbReference type="PANTHER" id="PTHR47535">
    <property type="entry name" value="MUSCLE-SPECIFIC PROTEIN 300 KDA, ISOFORM G"/>
    <property type="match status" value="1"/>
</dbReference>
<dbReference type="PROSITE" id="PS00019">
    <property type="entry name" value="ACTININ_1"/>
    <property type="match status" value="1"/>
</dbReference>
<accession>A0AAV9RCW2</accession>
<evidence type="ECO:0000256" key="9">
    <source>
        <dbReference type="ARBA" id="ARBA00082870"/>
    </source>
</evidence>
<keyword evidence="7" id="KW-0009">Actin-binding</keyword>
<feature type="region of interest" description="Disordered" evidence="10">
    <location>
        <begin position="427"/>
        <end position="452"/>
    </location>
</feature>
<keyword evidence="13" id="KW-1185">Reference proteome</keyword>
<gene>
    <name evidence="12" type="ORF">CRENBAI_026771</name>
</gene>
<feature type="compositionally biased region" description="Acidic residues" evidence="10">
    <location>
        <begin position="644"/>
        <end position="655"/>
    </location>
</feature>
<dbReference type="GO" id="GO:0051015">
    <property type="term" value="F:actin filament binding"/>
    <property type="evidence" value="ECO:0007669"/>
    <property type="project" value="TreeGrafter"/>
</dbReference>
<dbReference type="PANTHER" id="PTHR47535:SF9">
    <property type="entry name" value="CALPONIN-HOMOLOGY (CH) DOMAIN-CONTAINING PROTEIN"/>
    <property type="match status" value="1"/>
</dbReference>
<dbReference type="FunFam" id="1.10.418.10:FF:000057">
    <property type="entry name" value="Calmin"/>
    <property type="match status" value="1"/>
</dbReference>
<feature type="region of interest" description="Disordered" evidence="10">
    <location>
        <begin position="253"/>
        <end position="285"/>
    </location>
</feature>
<evidence type="ECO:0000256" key="2">
    <source>
        <dbReference type="ARBA" id="ARBA00022553"/>
    </source>
</evidence>
<protein>
    <recommendedName>
        <fullName evidence="8">Calmin</fullName>
    </recommendedName>
    <alternativeName>
        <fullName evidence="9">Calponin-like transmembrane domain protein</fullName>
    </alternativeName>
</protein>
<feature type="compositionally biased region" description="Low complexity" evidence="10">
    <location>
        <begin position="253"/>
        <end position="276"/>
    </location>
</feature>
<comment type="subcellular location">
    <subcellularLocation>
        <location evidence="1">Membrane</location>
        <topology evidence="1">Single-pass type IV membrane protein</topology>
    </subcellularLocation>
</comment>
<evidence type="ECO:0000256" key="3">
    <source>
        <dbReference type="ARBA" id="ARBA00022692"/>
    </source>
</evidence>
<evidence type="ECO:0000256" key="6">
    <source>
        <dbReference type="ARBA" id="ARBA00023136"/>
    </source>
</evidence>
<keyword evidence="4" id="KW-0677">Repeat</keyword>
<feature type="compositionally biased region" description="Basic and acidic residues" evidence="10">
    <location>
        <begin position="631"/>
        <end position="643"/>
    </location>
</feature>
<dbReference type="InterPro" id="IPR052403">
    <property type="entry name" value="LINC-complex_assoc"/>
</dbReference>
<feature type="compositionally biased region" description="Basic and acidic residues" evidence="10">
    <location>
        <begin position="960"/>
        <end position="978"/>
    </location>
</feature>
<feature type="region of interest" description="Disordered" evidence="10">
    <location>
        <begin position="1099"/>
        <end position="1123"/>
    </location>
</feature>
<dbReference type="SMART" id="SM00033">
    <property type="entry name" value="CH"/>
    <property type="match status" value="2"/>
</dbReference>
<dbReference type="GO" id="GO:0005737">
    <property type="term" value="C:cytoplasm"/>
    <property type="evidence" value="ECO:0007669"/>
    <property type="project" value="TreeGrafter"/>
</dbReference>
<dbReference type="PROSITE" id="PS50021">
    <property type="entry name" value="CH"/>
    <property type="match status" value="2"/>
</dbReference>
<feature type="domain" description="Calponin-homology (CH)" evidence="11">
    <location>
        <begin position="291"/>
        <end position="395"/>
    </location>
</feature>
<dbReference type="EMBL" id="JAHHUM010002107">
    <property type="protein sequence ID" value="KAK5606130.1"/>
    <property type="molecule type" value="Genomic_DNA"/>
</dbReference>
<dbReference type="InterPro" id="IPR036872">
    <property type="entry name" value="CH_dom_sf"/>
</dbReference>
<feature type="compositionally biased region" description="Basic and acidic residues" evidence="10">
    <location>
        <begin position="773"/>
        <end position="782"/>
    </location>
</feature>
<keyword evidence="2" id="KW-0597">Phosphoprotein</keyword>
<feature type="compositionally biased region" description="Basic and acidic residues" evidence="10">
    <location>
        <begin position="1027"/>
        <end position="1055"/>
    </location>
</feature>
<feature type="compositionally biased region" description="Basic residues" evidence="10">
    <location>
        <begin position="428"/>
        <end position="437"/>
    </location>
</feature>
<dbReference type="InterPro" id="IPR001715">
    <property type="entry name" value="CH_dom"/>
</dbReference>
<feature type="region of interest" description="Disordered" evidence="10">
    <location>
        <begin position="631"/>
        <end position="1065"/>
    </location>
</feature>
<evidence type="ECO:0000259" key="11">
    <source>
        <dbReference type="PROSITE" id="PS50021"/>
    </source>
</evidence>
<dbReference type="FunFam" id="1.10.418.10:FF:000063">
    <property type="entry name" value="Calmin"/>
    <property type="match status" value="1"/>
</dbReference>
<dbReference type="Pfam" id="PF00307">
    <property type="entry name" value="CH"/>
    <property type="match status" value="2"/>
</dbReference>
<feature type="compositionally biased region" description="Basic and acidic residues" evidence="10">
    <location>
        <begin position="657"/>
        <end position="666"/>
    </location>
</feature>
<sequence>MFSQNQQDLRGTSLASTAHLLLGINEPSRTLWHSCSQVVLEVGGSERGAETEEAAVWSRDVGVLTKQSAVSLWVGRITDFSRVLLRPRSSVSLQDFQSAVRMAGHHLEDWFEREEFIGQISDIRVQNLQVEREVVQKRTFTRWMNLHLEKCDPPLQIQDLFQDIQDGYILMALLEELSGCKLLHSFKKSAHRIFRLNNIAKVLSFLEERNVKLVSIDAVDIADGNSSIILGLIWNIILFFQIKELTGNIRSQFPSSSSLSSIPTSSDSDTSFSSTPSEERQSAAITMRENSKAIKKLLQWIQRRTRKYGVAVQDFGKSWTSGLAFLAVIKSIDSSLVDMRKALLRTSRENLEDAFRIAHYSLGIPRLLEPEDMAINAPDEQSIIMYVSQFLEHFPGIQESEEPSQLIERSLSMGRLNFRDIDSEHMRNGAHHSRVKQRSYMFQKDSSQPPPKVLISSVSEDRSVLEPRFRVAAARSWSSEDILSDSPHTEDLSSTVNVNSREPCINSREPGRTSLPGSDVLQDFGSPEHPFTHSPSSVPESLIGDSAINSPDSWMEGELNPDRFCESRSDSSLCDSGTAWDVYRATPVEVTPYDEGFISSVEDRAPDESIFETYIDESMSSLGRIDMQTVRNKEEEAKEKQENTETEYQDPEPDLAADLRETKHVVETSLQQDKVPKEQKPLDNLCEPERLDSSGAGDLLQKSDQLNQFEPIFSTELPDEVNSAEEIPMKEQDREGSYQDGKLNGERECLEQRSQEETRGQITHSAPEDEVEELGKKSESLKEGNNSAIESLEVLGDSSQYKESSNSETLDKHSANGDTMSKPSLNIPLISITSEPEEPDEETESYPGILDQDEHKDKQKNTKVQSSQSSDPLNSVCSKDDGQEPPEIPSSLIPGNKIQTRDPESESVNDPGDQDGSYGTHSEGNDESRDKQKERFPGKEGENVSDQCPSANTDTQTENPDGRNQSDGHRGKPTERGTENSPQNLLDSFDTCQNILDSGSQKLNGQIGTPFSEPADLPRNLDQFFSDSDRRSSTEDLVGDRIEPMDLFYPDKEESILPEPPDTEMQRWPSVLSVSALQPAPPSDRPEDLQVDLLGEDFLGGGEQDPVISQTNQTPSDSPPSQEQCVMCGVNIGAPQAADVSEVDSKGSSLRIDSIRTDEIHIPPVLRHRKGARISESMDKHTAAPRTAEPEDTDLWWRENWELCVLLLLWLLLYSFMVLPQLDLKTLPSLLLNR</sequence>
<feature type="compositionally biased region" description="Polar residues" evidence="10">
    <location>
        <begin position="979"/>
        <end position="1009"/>
    </location>
</feature>
<feature type="domain" description="Calponin-homology (CH)" evidence="11">
    <location>
        <begin position="134"/>
        <end position="241"/>
    </location>
</feature>
<proteinExistence type="predicted"/>
<evidence type="ECO:0000256" key="4">
    <source>
        <dbReference type="ARBA" id="ARBA00022737"/>
    </source>
</evidence>
<evidence type="ECO:0000256" key="10">
    <source>
        <dbReference type="SAM" id="MobiDB-lite"/>
    </source>
</evidence>
<evidence type="ECO:0000256" key="5">
    <source>
        <dbReference type="ARBA" id="ARBA00022989"/>
    </source>
</evidence>
<feature type="compositionally biased region" description="Polar residues" evidence="10">
    <location>
        <begin position="944"/>
        <end position="959"/>
    </location>
</feature>
<dbReference type="SUPFAM" id="SSF47576">
    <property type="entry name" value="Calponin-homology domain, CH-domain"/>
    <property type="match status" value="1"/>
</dbReference>
<comment type="caution">
    <text evidence="12">The sequence shown here is derived from an EMBL/GenBank/DDBJ whole genome shotgun (WGS) entry which is preliminary data.</text>
</comment>
<evidence type="ECO:0000313" key="12">
    <source>
        <dbReference type="EMBL" id="KAK5606130.1"/>
    </source>
</evidence>
<evidence type="ECO:0000256" key="8">
    <source>
        <dbReference type="ARBA" id="ARBA00070333"/>
    </source>
</evidence>
<dbReference type="InterPro" id="IPR001589">
    <property type="entry name" value="Actinin_actin-bd_CS"/>
</dbReference>
<evidence type="ECO:0000256" key="7">
    <source>
        <dbReference type="ARBA" id="ARBA00023203"/>
    </source>
</evidence>
<dbReference type="GO" id="GO:0005640">
    <property type="term" value="C:nuclear outer membrane"/>
    <property type="evidence" value="ECO:0007669"/>
    <property type="project" value="TreeGrafter"/>
</dbReference>
<feature type="compositionally biased region" description="Basic and acidic residues" evidence="10">
    <location>
        <begin position="923"/>
        <end position="942"/>
    </location>
</feature>
<feature type="compositionally biased region" description="Basic and acidic residues" evidence="10">
    <location>
        <begin position="727"/>
        <end position="759"/>
    </location>
</feature>
<feature type="compositionally biased region" description="Acidic residues" evidence="10">
    <location>
        <begin position="835"/>
        <end position="844"/>
    </location>
</feature>
<organism evidence="12 13">
    <name type="scientific">Crenichthys baileyi</name>
    <name type="common">White River springfish</name>
    <dbReference type="NCBI Taxonomy" id="28760"/>
    <lineage>
        <taxon>Eukaryota</taxon>
        <taxon>Metazoa</taxon>
        <taxon>Chordata</taxon>
        <taxon>Craniata</taxon>
        <taxon>Vertebrata</taxon>
        <taxon>Euteleostomi</taxon>
        <taxon>Actinopterygii</taxon>
        <taxon>Neopterygii</taxon>
        <taxon>Teleostei</taxon>
        <taxon>Neoteleostei</taxon>
        <taxon>Acanthomorphata</taxon>
        <taxon>Ovalentaria</taxon>
        <taxon>Atherinomorphae</taxon>
        <taxon>Cyprinodontiformes</taxon>
        <taxon>Goodeidae</taxon>
        <taxon>Crenichthys</taxon>
    </lineage>
</organism>
<keyword evidence="5" id="KW-1133">Transmembrane helix</keyword>
<dbReference type="PROSITE" id="PS00020">
    <property type="entry name" value="ACTININ_2"/>
    <property type="match status" value="1"/>
</dbReference>